<dbReference type="PANTHER" id="PTHR47288:SF1">
    <property type="entry name" value="WUSCHEL-RELATED HOMEOBOX 9"/>
    <property type="match status" value="1"/>
</dbReference>
<dbReference type="GO" id="GO:0050793">
    <property type="term" value="P:regulation of developmental process"/>
    <property type="evidence" value="ECO:0007669"/>
    <property type="project" value="InterPro"/>
</dbReference>
<keyword evidence="4" id="KW-0371">Homeobox</keyword>
<comment type="caution">
    <text evidence="9">The sequence shown here is derived from an EMBL/GenBank/DDBJ whole genome shotgun (WGS) entry which is preliminary data.</text>
</comment>
<keyword evidence="1" id="KW-0217">Developmental protein</keyword>
<accession>A0A9Q1KSB8</accession>
<feature type="compositionally biased region" description="Basic residues" evidence="8">
    <location>
        <begin position="64"/>
        <end position="73"/>
    </location>
</feature>
<dbReference type="PANTHER" id="PTHR47288">
    <property type="entry name" value="WUSCHEL-RELATED HOMEOBOX 9"/>
    <property type="match status" value="1"/>
</dbReference>
<comment type="similarity">
    <text evidence="7">Belongs to the WUS homeobox family.</text>
</comment>
<keyword evidence="2" id="KW-0805">Transcription regulation</keyword>
<keyword evidence="10" id="KW-1185">Reference proteome</keyword>
<evidence type="ECO:0000256" key="7">
    <source>
        <dbReference type="ARBA" id="ARBA00024040"/>
    </source>
</evidence>
<proteinExistence type="inferred from homology"/>
<dbReference type="Proteomes" id="UP001153076">
    <property type="component" value="Unassembled WGS sequence"/>
</dbReference>
<keyword evidence="5" id="KW-0804">Transcription</keyword>
<dbReference type="OrthoDB" id="1935198at2759"/>
<evidence type="ECO:0000256" key="2">
    <source>
        <dbReference type="ARBA" id="ARBA00023015"/>
    </source>
</evidence>
<dbReference type="GO" id="GO:0003677">
    <property type="term" value="F:DNA binding"/>
    <property type="evidence" value="ECO:0007669"/>
    <property type="project" value="UniProtKB-KW"/>
</dbReference>
<evidence type="ECO:0000256" key="5">
    <source>
        <dbReference type="ARBA" id="ARBA00023163"/>
    </source>
</evidence>
<feature type="region of interest" description="Disordered" evidence="8">
    <location>
        <begin position="64"/>
        <end position="130"/>
    </location>
</feature>
<organism evidence="9 10">
    <name type="scientific">Carnegiea gigantea</name>
    <dbReference type="NCBI Taxonomy" id="171969"/>
    <lineage>
        <taxon>Eukaryota</taxon>
        <taxon>Viridiplantae</taxon>
        <taxon>Streptophyta</taxon>
        <taxon>Embryophyta</taxon>
        <taxon>Tracheophyta</taxon>
        <taxon>Spermatophyta</taxon>
        <taxon>Magnoliopsida</taxon>
        <taxon>eudicotyledons</taxon>
        <taxon>Gunneridae</taxon>
        <taxon>Pentapetalae</taxon>
        <taxon>Caryophyllales</taxon>
        <taxon>Cactineae</taxon>
        <taxon>Cactaceae</taxon>
        <taxon>Cactoideae</taxon>
        <taxon>Echinocereeae</taxon>
        <taxon>Carnegiea</taxon>
    </lineage>
</organism>
<name>A0A9Q1KSB8_9CARY</name>
<dbReference type="InterPro" id="IPR044557">
    <property type="entry name" value="WOX8/9-like"/>
</dbReference>
<evidence type="ECO:0000256" key="6">
    <source>
        <dbReference type="ARBA" id="ARBA00023242"/>
    </source>
</evidence>
<evidence type="ECO:0000256" key="4">
    <source>
        <dbReference type="ARBA" id="ARBA00023155"/>
    </source>
</evidence>
<evidence type="ECO:0000256" key="8">
    <source>
        <dbReference type="SAM" id="MobiDB-lite"/>
    </source>
</evidence>
<evidence type="ECO:0000256" key="1">
    <source>
        <dbReference type="ARBA" id="ARBA00022473"/>
    </source>
</evidence>
<dbReference type="GO" id="GO:0003700">
    <property type="term" value="F:DNA-binding transcription factor activity"/>
    <property type="evidence" value="ECO:0007669"/>
    <property type="project" value="InterPro"/>
</dbReference>
<keyword evidence="3" id="KW-0238">DNA-binding</keyword>
<gene>
    <name evidence="9" type="ORF">Cgig2_028854</name>
</gene>
<evidence type="ECO:0008006" key="11">
    <source>
        <dbReference type="Google" id="ProtNLM"/>
    </source>
</evidence>
<feature type="compositionally biased region" description="Low complexity" evidence="8">
    <location>
        <begin position="37"/>
        <end position="46"/>
    </location>
</feature>
<keyword evidence="6" id="KW-0539">Nucleus</keyword>
<evidence type="ECO:0000256" key="3">
    <source>
        <dbReference type="ARBA" id="ARBA00023125"/>
    </source>
</evidence>
<protein>
    <recommendedName>
        <fullName evidence="11">Homeobox domain-containing protein</fullName>
    </recommendedName>
</protein>
<evidence type="ECO:0000313" key="9">
    <source>
        <dbReference type="EMBL" id="KAJ8447978.1"/>
    </source>
</evidence>
<dbReference type="AlphaFoldDB" id="A0A9Q1KSB8"/>
<sequence>MASSNRHWPSLFKSKPSCNNQQWQQQPHDINPNCARSSNSSSPFSSEYGQVGDANVFYWFQNRKSRSKHKQRSKTAATAAAASIQRALPPMSASSSSSTNSSEKASPRKPRGGAAAVAVPDTNNGTSNNNSNVVVDQFGINNSPTSVNQCCSYFHSNSDQFVGQEPVFFPLQQSGASVLGGGAGGYSQGLGLGFTHDPLGNNGVSAGPVAEHGVLIGGGGGFSNLLLGEMIGGGGGESKREEAEKLKFQQELSFLVTNPPNTTGTLPTSAPNAIPTPNSSGVVSSNLGQILGVGEAGGMAGKSTVFIDNIAIDVPAGLYNVKETFGEDAILVYPSGHPIMTNEWGVTLHPLQNGACYYVVRTTVAASPLLDKLDTTPDLLAPEFPYQVVMYRKFLHEII</sequence>
<evidence type="ECO:0000313" key="10">
    <source>
        <dbReference type="Proteomes" id="UP001153076"/>
    </source>
</evidence>
<feature type="region of interest" description="Disordered" evidence="8">
    <location>
        <begin position="1"/>
        <end position="47"/>
    </location>
</feature>
<reference evidence="9" key="1">
    <citation type="submission" date="2022-04" db="EMBL/GenBank/DDBJ databases">
        <title>Carnegiea gigantea Genome sequencing and assembly v2.</title>
        <authorList>
            <person name="Copetti D."/>
            <person name="Sanderson M.J."/>
            <person name="Burquez A."/>
            <person name="Wojciechowski M.F."/>
        </authorList>
    </citation>
    <scope>NUCLEOTIDE SEQUENCE</scope>
    <source>
        <strain evidence="9">SGP5-SGP5p</strain>
        <tissue evidence="9">Aerial part</tissue>
    </source>
</reference>
<feature type="compositionally biased region" description="Polar residues" evidence="8">
    <location>
        <begin position="16"/>
        <end position="28"/>
    </location>
</feature>
<feature type="compositionally biased region" description="Low complexity" evidence="8">
    <location>
        <begin position="92"/>
        <end position="104"/>
    </location>
</feature>
<dbReference type="EMBL" id="JAKOGI010000033">
    <property type="protein sequence ID" value="KAJ8447978.1"/>
    <property type="molecule type" value="Genomic_DNA"/>
</dbReference>